<dbReference type="InterPro" id="IPR018247">
    <property type="entry name" value="EF_Hand_1_Ca_BS"/>
</dbReference>
<keyword evidence="2" id="KW-0812">Transmembrane</keyword>
<feature type="non-terminal residue" evidence="4">
    <location>
        <position position="122"/>
    </location>
</feature>
<dbReference type="PROSITE" id="PS50222">
    <property type="entry name" value="EF_HAND_2"/>
    <property type="match status" value="2"/>
</dbReference>
<dbReference type="InterPro" id="IPR002048">
    <property type="entry name" value="EF_hand_dom"/>
</dbReference>
<dbReference type="Gene3D" id="1.10.238.10">
    <property type="entry name" value="EF-hand"/>
    <property type="match status" value="1"/>
</dbReference>
<dbReference type="Proteomes" id="UP000626109">
    <property type="component" value="Unassembled WGS sequence"/>
</dbReference>
<feature type="transmembrane region" description="Helical" evidence="2">
    <location>
        <begin position="96"/>
        <end position="120"/>
    </location>
</feature>
<sequence>VPDPEERALRRFSRDTGFHLSDVESVKFAFKLADTDGNRTIDKLEFRVCVAQLHGLSVSDISDTKMRKLFSEVDLDGNGSVDFFELSRCSSCGFQVYCFCCCCFCDCCYFWLLCVFHFYFEP</sequence>
<gene>
    <name evidence="4" type="ORF">PGLA2088_LOCUS5195</name>
</gene>
<evidence type="ECO:0000256" key="1">
    <source>
        <dbReference type="ARBA" id="ARBA00022837"/>
    </source>
</evidence>
<comment type="caution">
    <text evidence="4">The sequence shown here is derived from an EMBL/GenBank/DDBJ whole genome shotgun (WGS) entry which is preliminary data.</text>
</comment>
<dbReference type="EMBL" id="CAJNNW010004894">
    <property type="protein sequence ID" value="CAE8646882.1"/>
    <property type="molecule type" value="Genomic_DNA"/>
</dbReference>
<reference evidence="4" key="1">
    <citation type="submission" date="2021-02" db="EMBL/GenBank/DDBJ databases">
        <authorList>
            <person name="Dougan E. K."/>
            <person name="Rhodes N."/>
            <person name="Thang M."/>
            <person name="Chan C."/>
        </authorList>
    </citation>
    <scope>NUCLEOTIDE SEQUENCE</scope>
</reference>
<dbReference type="SUPFAM" id="SSF47473">
    <property type="entry name" value="EF-hand"/>
    <property type="match status" value="1"/>
</dbReference>
<dbReference type="Pfam" id="PF13499">
    <property type="entry name" value="EF-hand_7"/>
    <property type="match status" value="1"/>
</dbReference>
<keyword evidence="2" id="KW-0472">Membrane</keyword>
<dbReference type="AlphaFoldDB" id="A0A813I4P9"/>
<evidence type="ECO:0000259" key="3">
    <source>
        <dbReference type="PROSITE" id="PS50222"/>
    </source>
</evidence>
<name>A0A813I4P9_POLGL</name>
<dbReference type="SMART" id="SM00054">
    <property type="entry name" value="EFh"/>
    <property type="match status" value="2"/>
</dbReference>
<feature type="domain" description="EF-hand" evidence="3">
    <location>
        <begin position="21"/>
        <end position="56"/>
    </location>
</feature>
<dbReference type="CDD" id="cd00051">
    <property type="entry name" value="EFh"/>
    <property type="match status" value="1"/>
</dbReference>
<keyword evidence="2" id="KW-1133">Transmembrane helix</keyword>
<dbReference type="PROSITE" id="PS00018">
    <property type="entry name" value="EF_HAND_1"/>
    <property type="match status" value="2"/>
</dbReference>
<accession>A0A813I4P9</accession>
<dbReference type="InterPro" id="IPR011992">
    <property type="entry name" value="EF-hand-dom_pair"/>
</dbReference>
<organism evidence="4 5">
    <name type="scientific">Polarella glacialis</name>
    <name type="common">Dinoflagellate</name>
    <dbReference type="NCBI Taxonomy" id="89957"/>
    <lineage>
        <taxon>Eukaryota</taxon>
        <taxon>Sar</taxon>
        <taxon>Alveolata</taxon>
        <taxon>Dinophyceae</taxon>
        <taxon>Suessiales</taxon>
        <taxon>Suessiaceae</taxon>
        <taxon>Polarella</taxon>
    </lineage>
</organism>
<dbReference type="GO" id="GO:0005509">
    <property type="term" value="F:calcium ion binding"/>
    <property type="evidence" value="ECO:0007669"/>
    <property type="project" value="InterPro"/>
</dbReference>
<keyword evidence="1" id="KW-0106">Calcium</keyword>
<evidence type="ECO:0000256" key="2">
    <source>
        <dbReference type="SAM" id="Phobius"/>
    </source>
</evidence>
<evidence type="ECO:0000313" key="5">
    <source>
        <dbReference type="Proteomes" id="UP000626109"/>
    </source>
</evidence>
<feature type="domain" description="EF-hand" evidence="3">
    <location>
        <begin position="61"/>
        <end position="96"/>
    </location>
</feature>
<evidence type="ECO:0000313" key="4">
    <source>
        <dbReference type="EMBL" id="CAE8646882.1"/>
    </source>
</evidence>
<proteinExistence type="predicted"/>
<protein>
    <recommendedName>
        <fullName evidence="3">EF-hand domain-containing protein</fullName>
    </recommendedName>
</protein>